<evidence type="ECO:0000256" key="1">
    <source>
        <dbReference type="SAM" id="Phobius"/>
    </source>
</evidence>
<comment type="caution">
    <text evidence="2">The sequence shown here is derived from an EMBL/GenBank/DDBJ whole genome shotgun (WGS) entry which is preliminary data.</text>
</comment>
<keyword evidence="3" id="KW-1185">Reference proteome</keyword>
<dbReference type="InterPro" id="IPR021315">
    <property type="entry name" value="Gap/Sap"/>
</dbReference>
<reference evidence="2 3" key="1">
    <citation type="submission" date="2019-06" db="EMBL/GenBank/DDBJ databases">
        <title>Sequencing the genomes of 1000 actinobacteria strains.</title>
        <authorList>
            <person name="Klenk H.-P."/>
        </authorList>
    </citation>
    <scope>NUCLEOTIDE SEQUENCE [LARGE SCALE GENOMIC DNA]</scope>
    <source>
        <strain evidence="2 3">DSM 45671</strain>
    </source>
</reference>
<feature type="transmembrane region" description="Helical" evidence="1">
    <location>
        <begin position="41"/>
        <end position="63"/>
    </location>
</feature>
<evidence type="ECO:0000313" key="2">
    <source>
        <dbReference type="EMBL" id="TWF82193.1"/>
    </source>
</evidence>
<keyword evidence="1" id="KW-0472">Membrane</keyword>
<dbReference type="Proteomes" id="UP000321261">
    <property type="component" value="Unassembled WGS sequence"/>
</dbReference>
<dbReference type="EMBL" id="VIWU01000001">
    <property type="protein sequence ID" value="TWF82193.1"/>
    <property type="molecule type" value="Genomic_DNA"/>
</dbReference>
<protein>
    <submittedName>
        <fullName evidence="2">Sap-like sulfolipid-1-addressing protein</fullName>
    </submittedName>
</protein>
<proteinExistence type="predicted"/>
<dbReference type="AlphaFoldDB" id="A0A561T500"/>
<feature type="transmembrane region" description="Helical" evidence="1">
    <location>
        <begin position="152"/>
        <end position="176"/>
    </location>
</feature>
<dbReference type="Pfam" id="PF11139">
    <property type="entry name" value="SfLAP"/>
    <property type="match status" value="1"/>
</dbReference>
<dbReference type="RefSeq" id="WP_147260557.1">
    <property type="nucleotide sequence ID" value="NZ_VIWU01000001.1"/>
</dbReference>
<name>A0A561T500_9PSEU</name>
<organism evidence="2 3">
    <name type="scientific">Pseudonocardia hierapolitana</name>
    <dbReference type="NCBI Taxonomy" id="1128676"/>
    <lineage>
        <taxon>Bacteria</taxon>
        <taxon>Bacillati</taxon>
        <taxon>Actinomycetota</taxon>
        <taxon>Actinomycetes</taxon>
        <taxon>Pseudonocardiales</taxon>
        <taxon>Pseudonocardiaceae</taxon>
        <taxon>Pseudonocardia</taxon>
    </lineage>
</organism>
<gene>
    <name evidence="2" type="ORF">FHX44_118138</name>
</gene>
<sequence length="221" mass="22889">MSTALLLTVTGLALLDSLNPATILGVALVLVLPNGHPVRAALAYVLGAYLTVLGLGAGFYLAADAAAGVLDGGLIWVRRIAFGLAALMLLRSALQRLRRTHRAQITLPAWFTPWTALPLGAVVTAADLPNAFPYAIAIERLVSSGITTPHGLLVLAGYAMIYCLPCLLLLVAGVAWGDHIRSRLTGLYNRFGQARDVPPSIPAALGLGALAVAAAGIAITN</sequence>
<accession>A0A561T500</accession>
<evidence type="ECO:0000313" key="3">
    <source>
        <dbReference type="Proteomes" id="UP000321261"/>
    </source>
</evidence>
<dbReference type="OrthoDB" id="5114475at2"/>
<keyword evidence="1" id="KW-0812">Transmembrane</keyword>
<feature type="transmembrane region" description="Helical" evidence="1">
    <location>
        <begin position="197"/>
        <end position="219"/>
    </location>
</feature>
<feature type="transmembrane region" description="Helical" evidence="1">
    <location>
        <begin position="75"/>
        <end position="94"/>
    </location>
</feature>
<keyword evidence="1" id="KW-1133">Transmembrane helix</keyword>